<reference evidence="2" key="1">
    <citation type="journal article" date="2019" name="Int. J. Syst. Evol. Microbiol.">
        <title>The Global Catalogue of Microorganisms (GCM) 10K type strain sequencing project: providing services to taxonomists for standard genome sequencing and annotation.</title>
        <authorList>
            <consortium name="The Broad Institute Genomics Platform"/>
            <consortium name="The Broad Institute Genome Sequencing Center for Infectious Disease"/>
            <person name="Wu L."/>
            <person name="Ma J."/>
        </authorList>
    </citation>
    <scope>NUCLEOTIDE SEQUENCE [LARGE SCALE GENOMIC DNA]</scope>
    <source>
        <strain evidence="2">KCTC 42662</strain>
    </source>
</reference>
<sequence length="71" mass="7986">MAVEKVYALDVLSFETVSRSVKSWPQKAKIWERTHLTEVILVSADTWGIDDHRLTFNPAGPANGDEQTLIC</sequence>
<keyword evidence="2" id="KW-1185">Reference proteome</keyword>
<accession>A0ABW5KBL4</accession>
<comment type="caution">
    <text evidence="1">The sequence shown here is derived from an EMBL/GenBank/DDBJ whole genome shotgun (WGS) entry which is preliminary data.</text>
</comment>
<evidence type="ECO:0000313" key="1">
    <source>
        <dbReference type="EMBL" id="MFD2546322.1"/>
    </source>
</evidence>
<proteinExistence type="predicted"/>
<dbReference type="Proteomes" id="UP001597545">
    <property type="component" value="Unassembled WGS sequence"/>
</dbReference>
<protein>
    <submittedName>
        <fullName evidence="1">Uncharacterized protein</fullName>
    </submittedName>
</protein>
<dbReference type="RefSeq" id="WP_380899994.1">
    <property type="nucleotide sequence ID" value="NZ_JBHUEG010000002.1"/>
</dbReference>
<gene>
    <name evidence="1" type="ORF">ACFSR5_01550</name>
</gene>
<organism evidence="1 2">
    <name type="scientific">Sphingobacterium suaedae</name>
    <dbReference type="NCBI Taxonomy" id="1686402"/>
    <lineage>
        <taxon>Bacteria</taxon>
        <taxon>Pseudomonadati</taxon>
        <taxon>Bacteroidota</taxon>
        <taxon>Sphingobacteriia</taxon>
        <taxon>Sphingobacteriales</taxon>
        <taxon>Sphingobacteriaceae</taxon>
        <taxon>Sphingobacterium</taxon>
    </lineage>
</organism>
<evidence type="ECO:0000313" key="2">
    <source>
        <dbReference type="Proteomes" id="UP001597545"/>
    </source>
</evidence>
<dbReference type="EMBL" id="JBHULR010000001">
    <property type="protein sequence ID" value="MFD2546322.1"/>
    <property type="molecule type" value="Genomic_DNA"/>
</dbReference>
<name>A0ABW5KBL4_9SPHI</name>